<evidence type="ECO:0000256" key="2">
    <source>
        <dbReference type="SAM" id="Phobius"/>
    </source>
</evidence>
<proteinExistence type="predicted"/>
<evidence type="ECO:0000313" key="3">
    <source>
        <dbReference type="EMBL" id="SFM17403.1"/>
    </source>
</evidence>
<name>A0A1I4NQI3_9BACI</name>
<dbReference type="EMBL" id="FOTY01000019">
    <property type="protein sequence ID" value="SFM17403.1"/>
    <property type="molecule type" value="Genomic_DNA"/>
</dbReference>
<accession>A0A1I4NQI3</accession>
<sequence>MQFRFRQTGPGTAGTRRLQQAADPAAPQPQAVFRHRRHGEPRESMSPLYSGVHRRHEKRQRIDTALVLWSKSDVCWRSGLSQQRKMPNDFLKSFGIFLSYTGFVPDSFSFLRYIAVPEDVRVFFCLFVFCPGLFIFQFSSASQNLCQPFLPRQTGGEHCISCPAGSGSGLFHG</sequence>
<protein>
    <submittedName>
        <fullName evidence="3">Uncharacterized protein</fullName>
    </submittedName>
</protein>
<evidence type="ECO:0000313" key="4">
    <source>
        <dbReference type="Proteomes" id="UP000199668"/>
    </source>
</evidence>
<gene>
    <name evidence="3" type="ORF">SAMN04488054_11954</name>
</gene>
<feature type="transmembrane region" description="Helical" evidence="2">
    <location>
        <begin position="120"/>
        <end position="138"/>
    </location>
</feature>
<evidence type="ECO:0000256" key="1">
    <source>
        <dbReference type="SAM" id="MobiDB-lite"/>
    </source>
</evidence>
<organism evidence="3 4">
    <name type="scientific">Salibacterium qingdaonense</name>
    <dbReference type="NCBI Taxonomy" id="266892"/>
    <lineage>
        <taxon>Bacteria</taxon>
        <taxon>Bacillati</taxon>
        <taxon>Bacillota</taxon>
        <taxon>Bacilli</taxon>
        <taxon>Bacillales</taxon>
        <taxon>Bacillaceae</taxon>
    </lineage>
</organism>
<dbReference type="AlphaFoldDB" id="A0A1I4NQI3"/>
<feature type="compositionally biased region" description="Low complexity" evidence="1">
    <location>
        <begin position="19"/>
        <end position="31"/>
    </location>
</feature>
<keyword evidence="2" id="KW-0472">Membrane</keyword>
<dbReference type="Proteomes" id="UP000199668">
    <property type="component" value="Unassembled WGS sequence"/>
</dbReference>
<feature type="region of interest" description="Disordered" evidence="1">
    <location>
        <begin position="1"/>
        <end position="50"/>
    </location>
</feature>
<keyword evidence="2" id="KW-0812">Transmembrane</keyword>
<keyword evidence="4" id="KW-1185">Reference proteome</keyword>
<reference evidence="3 4" key="1">
    <citation type="submission" date="2016-10" db="EMBL/GenBank/DDBJ databases">
        <authorList>
            <person name="de Groot N.N."/>
        </authorList>
    </citation>
    <scope>NUCLEOTIDE SEQUENCE [LARGE SCALE GENOMIC DNA]</scope>
    <source>
        <strain evidence="3 4">CGMCC 1.6134</strain>
    </source>
</reference>
<keyword evidence="2" id="KW-1133">Transmembrane helix</keyword>
<feature type="transmembrane region" description="Helical" evidence="2">
    <location>
        <begin position="94"/>
        <end position="114"/>
    </location>
</feature>